<dbReference type="Proteomes" id="UP001497535">
    <property type="component" value="Unassembled WGS sequence"/>
</dbReference>
<organism evidence="1 2">
    <name type="scientific">Meloidogyne enterolobii</name>
    <name type="common">Root-knot nematode worm</name>
    <name type="synonym">Meloidogyne mayaguensis</name>
    <dbReference type="NCBI Taxonomy" id="390850"/>
    <lineage>
        <taxon>Eukaryota</taxon>
        <taxon>Metazoa</taxon>
        <taxon>Ecdysozoa</taxon>
        <taxon>Nematoda</taxon>
        <taxon>Chromadorea</taxon>
        <taxon>Rhabditida</taxon>
        <taxon>Tylenchina</taxon>
        <taxon>Tylenchomorpha</taxon>
        <taxon>Tylenchoidea</taxon>
        <taxon>Meloidogynidae</taxon>
        <taxon>Meloidogyninae</taxon>
        <taxon>Meloidogyne</taxon>
    </lineage>
</organism>
<sequence>MSGGIYGGGLCLFLLIFILILDDVGAIVFDSGSHSFRVGFGGEEIPKFEIPARVGVREVIESATDETIEEVASGRKGINTTKKKFEYFIGTSQINVPRNETEIVSYMNDGMIEDWDIFEKVLDFIYDKCLMAESQHHSALFTEPPWNKKDKREKLAELIFEKYNVPAFYLFKNAALAAFASGRTAGLVVDSGATHTSAIPVYDGHCITNAVVRSPVGGDFLVEQCRKMLIKENVELVPYYKVASKKEVKEGEEPIWTSRKIPPLITKSYEKFMEDQLVEDLIHSTMQLCETPLDVEFMDKLPAVSFGFPCGYLRDFHAERAKIPEALFDLKHVDLSEEERASLINVAQIALMSCGMCDVEIRPSLYSNLMVTGGNSLIMGFTDRLNHDLAQKCLSTQKIRVSSAPTTAERRFGAWIGGSIVSSLGTFQQLWISKGEYEESGRQIVERKCP</sequence>
<name>A0ACB0XPI1_MELEN</name>
<proteinExistence type="predicted"/>
<protein>
    <submittedName>
        <fullName evidence="1">Uncharacterized protein</fullName>
    </submittedName>
</protein>
<dbReference type="EMBL" id="CAVMJV010000001">
    <property type="protein sequence ID" value="CAK5011313.1"/>
    <property type="molecule type" value="Genomic_DNA"/>
</dbReference>
<accession>A0ACB0XPI1</accession>
<comment type="caution">
    <text evidence="1">The sequence shown here is derived from an EMBL/GenBank/DDBJ whole genome shotgun (WGS) entry which is preliminary data.</text>
</comment>
<evidence type="ECO:0000313" key="1">
    <source>
        <dbReference type="EMBL" id="CAK5011313.1"/>
    </source>
</evidence>
<keyword evidence="2" id="KW-1185">Reference proteome</keyword>
<reference evidence="1" key="1">
    <citation type="submission" date="2023-11" db="EMBL/GenBank/DDBJ databases">
        <authorList>
            <person name="Poullet M."/>
        </authorList>
    </citation>
    <scope>NUCLEOTIDE SEQUENCE</scope>
    <source>
        <strain evidence="1">E1834</strain>
    </source>
</reference>
<gene>
    <name evidence="1" type="ORF">MENTE1834_LOCUS1867</name>
</gene>
<evidence type="ECO:0000313" key="2">
    <source>
        <dbReference type="Proteomes" id="UP001497535"/>
    </source>
</evidence>